<evidence type="ECO:0000313" key="3">
    <source>
        <dbReference type="EMBL" id="GBG92360.1"/>
    </source>
</evidence>
<keyword evidence="2" id="KW-1133">Transmembrane helix</keyword>
<dbReference type="EMBL" id="BFEA01001042">
    <property type="protein sequence ID" value="GBG92360.1"/>
    <property type="molecule type" value="Genomic_DNA"/>
</dbReference>
<organism evidence="3 4">
    <name type="scientific">Chara braunii</name>
    <name type="common">Braun's stonewort</name>
    <dbReference type="NCBI Taxonomy" id="69332"/>
    <lineage>
        <taxon>Eukaryota</taxon>
        <taxon>Viridiplantae</taxon>
        <taxon>Streptophyta</taxon>
        <taxon>Charophyceae</taxon>
        <taxon>Charales</taxon>
        <taxon>Characeae</taxon>
        <taxon>Chara</taxon>
    </lineage>
</organism>
<name>A0A388MCR8_CHABU</name>
<feature type="compositionally biased region" description="Basic residues" evidence="1">
    <location>
        <begin position="35"/>
        <end position="45"/>
    </location>
</feature>
<proteinExistence type="predicted"/>
<dbReference type="PANTHER" id="PTHR33492">
    <property type="entry name" value="OSJNBA0043A12.37 PROTEIN-RELATED"/>
    <property type="match status" value="1"/>
</dbReference>
<dbReference type="Proteomes" id="UP000265515">
    <property type="component" value="Unassembled WGS sequence"/>
</dbReference>
<feature type="region of interest" description="Disordered" evidence="1">
    <location>
        <begin position="287"/>
        <end position="354"/>
    </location>
</feature>
<dbReference type="Gramene" id="GBG92360">
    <property type="protein sequence ID" value="GBG92360"/>
    <property type="gene ID" value="CBR_g55241"/>
</dbReference>
<accession>A0A388MCR8</accession>
<comment type="caution">
    <text evidence="3">The sequence shown here is derived from an EMBL/GenBank/DDBJ whole genome shotgun (WGS) entry which is preliminary data.</text>
</comment>
<keyword evidence="2" id="KW-0812">Transmembrane</keyword>
<sequence length="431" mass="47717">MADLYGRLPLLLLVALLLLIVVVFHICFLGRVPGRKQTRRTPKRSTKMDKLQTKTTMSVGGGGSSRQRCNSAEGGRRSYDPMLYSHLPSHEIPLPPSDDDVDDPRSSTVPLGSGSTQDWMGSQVYRHASTPTYTDLLEGRTPAGYDAGLVDLSFSLRQEVRRRIVGRRRNKKQGFLDSGAYDSSYQSQKRPGHLAGLGHNYGRMKTKTWKWEDVEKRLVQMGVTSRKAVDCGKKWDNLYEQFKSVHKFMGESRKPNFFTLTPGERRERGFDLRMDERMCSEMKAMSGGDHTIHPTNLADTGASGGVQLPGTVGGRNESGGSDVGGGGQDDDRGSTRDSSFSGGGGGGAGKRKNVRQQTFEAMTEVIKEHGALMSTTVDSASKRQRSILTRQCDILEREIQVSKDHYEKADQANFMICNALMEIAKAIRERA</sequence>
<reference evidence="3 4" key="1">
    <citation type="journal article" date="2018" name="Cell">
        <title>The Chara Genome: Secondary Complexity and Implications for Plant Terrestrialization.</title>
        <authorList>
            <person name="Nishiyama T."/>
            <person name="Sakayama H."/>
            <person name="Vries J.D."/>
            <person name="Buschmann H."/>
            <person name="Saint-Marcoux D."/>
            <person name="Ullrich K.K."/>
            <person name="Haas F.B."/>
            <person name="Vanderstraeten L."/>
            <person name="Becker D."/>
            <person name="Lang D."/>
            <person name="Vosolsobe S."/>
            <person name="Rombauts S."/>
            <person name="Wilhelmsson P.K.I."/>
            <person name="Janitza P."/>
            <person name="Kern R."/>
            <person name="Heyl A."/>
            <person name="Rumpler F."/>
            <person name="Villalobos L.I.A.C."/>
            <person name="Clay J.M."/>
            <person name="Skokan R."/>
            <person name="Toyoda A."/>
            <person name="Suzuki Y."/>
            <person name="Kagoshima H."/>
            <person name="Schijlen E."/>
            <person name="Tajeshwar N."/>
            <person name="Catarino B."/>
            <person name="Hetherington A.J."/>
            <person name="Saltykova A."/>
            <person name="Bonnot C."/>
            <person name="Breuninger H."/>
            <person name="Symeonidi A."/>
            <person name="Radhakrishnan G.V."/>
            <person name="Van Nieuwerburgh F."/>
            <person name="Deforce D."/>
            <person name="Chang C."/>
            <person name="Karol K.G."/>
            <person name="Hedrich R."/>
            <person name="Ulvskov P."/>
            <person name="Glockner G."/>
            <person name="Delwiche C.F."/>
            <person name="Petrasek J."/>
            <person name="Van de Peer Y."/>
            <person name="Friml J."/>
            <person name="Beilby M."/>
            <person name="Dolan L."/>
            <person name="Kohara Y."/>
            <person name="Sugano S."/>
            <person name="Fujiyama A."/>
            <person name="Delaux P.-M."/>
            <person name="Quint M."/>
            <person name="TheiBen G."/>
            <person name="Hagemann M."/>
            <person name="Harholt J."/>
            <person name="Dunand C."/>
            <person name="Zachgo S."/>
            <person name="Langdale J."/>
            <person name="Maumus F."/>
            <person name="Straeten D.V.D."/>
            <person name="Gould S.B."/>
            <person name="Rensing S.A."/>
        </authorList>
    </citation>
    <scope>NUCLEOTIDE SEQUENCE [LARGE SCALE GENOMIC DNA]</scope>
    <source>
        <strain evidence="3 4">S276</strain>
    </source>
</reference>
<evidence type="ECO:0000256" key="2">
    <source>
        <dbReference type="SAM" id="Phobius"/>
    </source>
</evidence>
<keyword evidence="2" id="KW-0472">Membrane</keyword>
<evidence type="ECO:0000256" key="1">
    <source>
        <dbReference type="SAM" id="MobiDB-lite"/>
    </source>
</evidence>
<feature type="compositionally biased region" description="Gly residues" evidence="1">
    <location>
        <begin position="311"/>
        <end position="327"/>
    </location>
</feature>
<evidence type="ECO:0000313" key="4">
    <source>
        <dbReference type="Proteomes" id="UP000265515"/>
    </source>
</evidence>
<dbReference type="PANTHER" id="PTHR33492:SF19">
    <property type="entry name" value="MYB-LIKE DOMAIN-CONTAINING PROTEIN"/>
    <property type="match status" value="1"/>
</dbReference>
<gene>
    <name evidence="3" type="ORF">CBR_g55241</name>
</gene>
<protein>
    <recommendedName>
        <fullName evidence="5">Myb-like domain-containing protein</fullName>
    </recommendedName>
</protein>
<evidence type="ECO:0008006" key="5">
    <source>
        <dbReference type="Google" id="ProtNLM"/>
    </source>
</evidence>
<keyword evidence="4" id="KW-1185">Reference proteome</keyword>
<feature type="transmembrane region" description="Helical" evidence="2">
    <location>
        <begin position="6"/>
        <end position="30"/>
    </location>
</feature>
<dbReference type="AlphaFoldDB" id="A0A388MCR8"/>
<feature type="region of interest" description="Disordered" evidence="1">
    <location>
        <begin position="35"/>
        <end position="119"/>
    </location>
</feature>
<dbReference type="Gene3D" id="1.10.10.60">
    <property type="entry name" value="Homeodomain-like"/>
    <property type="match status" value="1"/>
</dbReference>